<dbReference type="PANTHER" id="PTHR10039">
    <property type="entry name" value="AMELOGENIN"/>
    <property type="match status" value="1"/>
</dbReference>
<dbReference type="EMBL" id="PTQR01000046">
    <property type="protein sequence ID" value="TKX24171.1"/>
    <property type="molecule type" value="Genomic_DNA"/>
</dbReference>
<gene>
    <name evidence="3" type="ORF">C1H76_3582</name>
</gene>
<dbReference type="PANTHER" id="PTHR10039:SF10">
    <property type="entry name" value="NACHT DOMAIN-CONTAINING PROTEIN"/>
    <property type="match status" value="1"/>
</dbReference>
<comment type="caution">
    <text evidence="3">The sequence shown here is derived from an EMBL/GenBank/DDBJ whole genome shotgun (WGS) entry which is preliminary data.</text>
</comment>
<proteinExistence type="predicted"/>
<evidence type="ECO:0000256" key="1">
    <source>
        <dbReference type="ARBA" id="ARBA00022737"/>
    </source>
</evidence>
<feature type="domain" description="Nephrocystin 3-like N-terminal" evidence="2">
    <location>
        <begin position="15"/>
        <end position="66"/>
    </location>
</feature>
<reference evidence="3 4" key="1">
    <citation type="submission" date="2018-02" db="EMBL/GenBank/DDBJ databases">
        <title>Draft genome sequences of Elsinoe sp., causing black scab on jojoba.</title>
        <authorList>
            <person name="Stodart B."/>
            <person name="Jeffress S."/>
            <person name="Ash G."/>
            <person name="Arun Chinnappa K."/>
        </authorList>
    </citation>
    <scope>NUCLEOTIDE SEQUENCE [LARGE SCALE GENOMIC DNA]</scope>
    <source>
        <strain evidence="3 4">Hillstone_2</strain>
    </source>
</reference>
<name>A0A4U7B425_9PEZI</name>
<organism evidence="3 4">
    <name type="scientific">Elsinoe australis</name>
    <dbReference type="NCBI Taxonomy" id="40998"/>
    <lineage>
        <taxon>Eukaryota</taxon>
        <taxon>Fungi</taxon>
        <taxon>Dikarya</taxon>
        <taxon>Ascomycota</taxon>
        <taxon>Pezizomycotina</taxon>
        <taxon>Dothideomycetes</taxon>
        <taxon>Dothideomycetidae</taxon>
        <taxon>Myriangiales</taxon>
        <taxon>Elsinoaceae</taxon>
        <taxon>Elsinoe</taxon>
    </lineage>
</organism>
<evidence type="ECO:0000259" key="2">
    <source>
        <dbReference type="Pfam" id="PF24883"/>
    </source>
</evidence>
<dbReference type="Pfam" id="PF24883">
    <property type="entry name" value="NPHP3_N"/>
    <property type="match status" value="1"/>
</dbReference>
<protein>
    <submittedName>
        <fullName evidence="3">Putative eisosome assembly associated protein-1</fullName>
    </submittedName>
</protein>
<dbReference type="AlphaFoldDB" id="A0A4U7B425"/>
<evidence type="ECO:0000313" key="4">
    <source>
        <dbReference type="Proteomes" id="UP000308133"/>
    </source>
</evidence>
<accession>A0A4U7B425</accession>
<dbReference type="Proteomes" id="UP000308133">
    <property type="component" value="Unassembled WGS sequence"/>
</dbReference>
<keyword evidence="1" id="KW-0677">Repeat</keyword>
<evidence type="ECO:0000313" key="3">
    <source>
        <dbReference type="EMBL" id="TKX24171.1"/>
    </source>
</evidence>
<sequence length="308" mass="34891">MSTEPTASRNDLLAIMQELFLDSRQPLIIVIDAPDELQTDAQVEILGTLRSAMNQNSTLKVFVSSRYNFPNKNMPQATVYLHMELSEEKDRKIAIYLASKYFSTQEAAIRSKVIAEVASRGNGSAIWIKTVLQYLEGSSIGRVDLLLEALDDIPEDLSRVYGKMYLRAMRDNKTNQRIVRESLELLAVAERPMTLLKLSSFVALGDPKSKLRSLSDLGRKVDCDRVLKLLRFFARTQGQEQSLVDFTHQSLKELVLQRPPNDWLSDAEDDDLDHTTRVTVIHGTVSGYCIKYLLFKRLERSSSCLKAS</sequence>
<dbReference type="InterPro" id="IPR056884">
    <property type="entry name" value="NPHP3-like_N"/>
</dbReference>